<dbReference type="KEGG" id="cman:A9D14_17370"/>
<keyword evidence="1" id="KW-0614">Plasmid</keyword>
<evidence type="ECO:0000313" key="1">
    <source>
        <dbReference type="EMBL" id="ARU18069.1"/>
    </source>
</evidence>
<dbReference type="RefSeq" id="WP_066850601.1">
    <property type="nucleotide sequence ID" value="NZ_CP019603.1"/>
</dbReference>
<protein>
    <recommendedName>
        <fullName evidence="3">DUF2218 domain-containing protein</fullName>
    </recommendedName>
</protein>
<gene>
    <name evidence="1" type="ORF">A9D14_17370</name>
</gene>
<name>A0A1Z1FGY8_9SPHN</name>
<proteinExistence type="predicted"/>
<dbReference type="EMBL" id="CP019603">
    <property type="protein sequence ID" value="ARU18069.1"/>
    <property type="molecule type" value="Genomic_DNA"/>
</dbReference>
<evidence type="ECO:0008006" key="3">
    <source>
        <dbReference type="Google" id="ProtNLM"/>
    </source>
</evidence>
<dbReference type="OrthoDB" id="9806511at2"/>
<sequence>MSSIAEVLVATENAARYAAQLGKHWAHNLDVSENGDTRQIVFPKDARGAEWQGDALVTLDPRDDALLVRIEASEEGQRDGLKGALQTHIDRFAHREGPLTYDWQDLPG</sequence>
<dbReference type="InterPro" id="IPR014543">
    <property type="entry name" value="UCP028291"/>
</dbReference>
<accession>A0A1Z1FGY8</accession>
<dbReference type="Gene3D" id="3.30.310.50">
    <property type="entry name" value="Alpha-D-phosphohexomutase, C-terminal domain"/>
    <property type="match status" value="1"/>
</dbReference>
<evidence type="ECO:0000313" key="2">
    <source>
        <dbReference type="Proteomes" id="UP000195807"/>
    </source>
</evidence>
<geneLocation type="plasmid" evidence="2">
    <name>pcme4a9i</name>
</geneLocation>
<dbReference type="Pfam" id="PF09981">
    <property type="entry name" value="DUF2218"/>
    <property type="match status" value="1"/>
</dbReference>
<dbReference type="Proteomes" id="UP000195807">
    <property type="component" value="Plasmid pCME4A9I"/>
</dbReference>
<dbReference type="STRING" id="450378.GCA_001661675_03491"/>
<reference evidence="1 2" key="1">
    <citation type="submission" date="2017-01" db="EMBL/GenBank/DDBJ databases">
        <title>Complete genome sequence of esterase-producing bacterium Croceicoccus marinus E4A9.</title>
        <authorList>
            <person name="Wu Y.-H."/>
            <person name="Cheng H."/>
            <person name="Xu L."/>
            <person name="Huo Y.-Y."/>
            <person name="Wang C.-S."/>
            <person name="Xu X.-W."/>
        </authorList>
    </citation>
    <scope>NUCLEOTIDE SEQUENCE [LARGE SCALE GENOMIC DNA]</scope>
    <source>
        <strain evidence="1 2">E4A9</strain>
        <plasmid evidence="2">Plasmid pcme4a9i</plasmid>
    </source>
</reference>
<dbReference type="AlphaFoldDB" id="A0A1Z1FGY8"/>
<organism evidence="1 2">
    <name type="scientific">Croceicoccus marinus</name>
    <dbReference type="NCBI Taxonomy" id="450378"/>
    <lineage>
        <taxon>Bacteria</taxon>
        <taxon>Pseudomonadati</taxon>
        <taxon>Pseudomonadota</taxon>
        <taxon>Alphaproteobacteria</taxon>
        <taxon>Sphingomonadales</taxon>
        <taxon>Erythrobacteraceae</taxon>
        <taxon>Croceicoccus</taxon>
    </lineage>
</organism>
<keyword evidence="2" id="KW-1185">Reference proteome</keyword>